<dbReference type="InterPro" id="IPR036691">
    <property type="entry name" value="Endo/exonu/phosph_ase_sf"/>
</dbReference>
<sequence>MATPNPASESPSGEGTRNVPRSDSSLDNDPKYRDTFNFFYINLCNIHARCCIYVRNDLTCSCVHALESSESSTIWLQLDSRCLTKFICAAYLSLNSSDYSKFFDYLTSKVEHILSLHPFAEISILGDFSVHHQLWLSSPFIDHPGELVFKFAILHDLQQQVLTRGNSFLAGSPKAEVPLLFCLCQWGDLRRYYVDFPWNDYGFRVRDPPLYAERITPKYFGLGKVNTQTLNIPLRIPVHLGNDPLIRVSLDIKKKII</sequence>
<evidence type="ECO:0000313" key="3">
    <source>
        <dbReference type="Proteomes" id="UP000324222"/>
    </source>
</evidence>
<evidence type="ECO:0000256" key="1">
    <source>
        <dbReference type="SAM" id="MobiDB-lite"/>
    </source>
</evidence>
<organism evidence="2 3">
    <name type="scientific">Portunus trituberculatus</name>
    <name type="common">Swimming crab</name>
    <name type="synonym">Neptunus trituberculatus</name>
    <dbReference type="NCBI Taxonomy" id="210409"/>
    <lineage>
        <taxon>Eukaryota</taxon>
        <taxon>Metazoa</taxon>
        <taxon>Ecdysozoa</taxon>
        <taxon>Arthropoda</taxon>
        <taxon>Crustacea</taxon>
        <taxon>Multicrustacea</taxon>
        <taxon>Malacostraca</taxon>
        <taxon>Eumalacostraca</taxon>
        <taxon>Eucarida</taxon>
        <taxon>Decapoda</taxon>
        <taxon>Pleocyemata</taxon>
        <taxon>Brachyura</taxon>
        <taxon>Eubrachyura</taxon>
        <taxon>Portunoidea</taxon>
        <taxon>Portunidae</taxon>
        <taxon>Portuninae</taxon>
        <taxon>Portunus</taxon>
    </lineage>
</organism>
<name>A0A5B7CN92_PORTR</name>
<dbReference type="Gene3D" id="3.60.10.10">
    <property type="entry name" value="Endonuclease/exonuclease/phosphatase"/>
    <property type="match status" value="1"/>
</dbReference>
<evidence type="ECO:0000313" key="2">
    <source>
        <dbReference type="EMBL" id="MPC10625.1"/>
    </source>
</evidence>
<gene>
    <name evidence="2" type="ORF">E2C01_003264</name>
</gene>
<protein>
    <recommendedName>
        <fullName evidence="4">Endonuclease/exonuclease/phosphatase domain-containing protein</fullName>
    </recommendedName>
</protein>
<reference evidence="2 3" key="1">
    <citation type="submission" date="2019-05" db="EMBL/GenBank/DDBJ databases">
        <title>Another draft genome of Portunus trituberculatus and its Hox gene families provides insights of decapod evolution.</title>
        <authorList>
            <person name="Jeong J.-H."/>
            <person name="Song I."/>
            <person name="Kim S."/>
            <person name="Choi T."/>
            <person name="Kim D."/>
            <person name="Ryu S."/>
            <person name="Kim W."/>
        </authorList>
    </citation>
    <scope>NUCLEOTIDE SEQUENCE [LARGE SCALE GENOMIC DNA]</scope>
    <source>
        <tissue evidence="2">Muscle</tissue>
    </source>
</reference>
<dbReference type="AlphaFoldDB" id="A0A5B7CN92"/>
<accession>A0A5B7CN92</accession>
<evidence type="ECO:0008006" key="4">
    <source>
        <dbReference type="Google" id="ProtNLM"/>
    </source>
</evidence>
<feature type="region of interest" description="Disordered" evidence="1">
    <location>
        <begin position="1"/>
        <end position="26"/>
    </location>
</feature>
<dbReference type="EMBL" id="VSRR010000124">
    <property type="protein sequence ID" value="MPC10625.1"/>
    <property type="molecule type" value="Genomic_DNA"/>
</dbReference>
<keyword evidence="3" id="KW-1185">Reference proteome</keyword>
<dbReference type="Proteomes" id="UP000324222">
    <property type="component" value="Unassembled WGS sequence"/>
</dbReference>
<proteinExistence type="predicted"/>
<comment type="caution">
    <text evidence="2">The sequence shown here is derived from an EMBL/GenBank/DDBJ whole genome shotgun (WGS) entry which is preliminary data.</text>
</comment>